<comment type="caution">
    <text evidence="1">The sequence shown here is derived from an EMBL/GenBank/DDBJ whole genome shotgun (WGS) entry which is preliminary data.</text>
</comment>
<dbReference type="RefSeq" id="WP_111595053.1">
    <property type="nucleotide sequence ID" value="NZ_QLMA01000010.1"/>
</dbReference>
<dbReference type="Proteomes" id="UP000249819">
    <property type="component" value="Unassembled WGS sequence"/>
</dbReference>
<name>A0A327VKY2_9BACT</name>
<dbReference type="Pfam" id="PF07751">
    <property type="entry name" value="Abi_2"/>
    <property type="match status" value="1"/>
</dbReference>
<gene>
    <name evidence="1" type="ORF">CLV59_110201</name>
</gene>
<sequence>MTLTYNKPALSIQQQIILLQQRGVIFSDQSEAIHFLENVGYYRLAGYWQDFQTDRINHIFCTGTNFKQIIELYNFDRELRLLLIDAIERIEVSFRCRLSNMMSIPYSPTWFAHSHLFHKEDLFDTVLEIIDNELARSGEKFILHHDKIYGTDRYPPAWKTLEVLSFGTLSKLYGNIRNDIAEKKAIAKSYGLSTVEYLHSWIQAISVLRNICSHHGRLCYRIFGYPPKLMHKGSLPWIVRENMPSSTSPHIQFLFLQLCTVRYILHTASPQANFHTKLKELIVNYPSIDVDKMGFSKGWEEEALWK</sequence>
<accession>A0A327VKY2</accession>
<protein>
    <submittedName>
        <fullName evidence="1">Abortive infection bacteriophage resistance protein</fullName>
    </submittedName>
</protein>
<evidence type="ECO:0000313" key="1">
    <source>
        <dbReference type="EMBL" id="RAJ75152.1"/>
    </source>
</evidence>
<dbReference type="OrthoDB" id="5363652at2"/>
<dbReference type="EMBL" id="QLMA01000010">
    <property type="protein sequence ID" value="RAJ75152.1"/>
    <property type="molecule type" value="Genomic_DNA"/>
</dbReference>
<reference evidence="1 2" key="1">
    <citation type="submission" date="2018-06" db="EMBL/GenBank/DDBJ databases">
        <title>Genomic Encyclopedia of Archaeal and Bacterial Type Strains, Phase II (KMG-II): from individual species to whole genera.</title>
        <authorList>
            <person name="Goeker M."/>
        </authorList>
    </citation>
    <scope>NUCLEOTIDE SEQUENCE [LARGE SCALE GENOMIC DNA]</scope>
    <source>
        <strain evidence="1 2">DSM 29821</strain>
    </source>
</reference>
<dbReference type="AlphaFoldDB" id="A0A327VKY2"/>
<dbReference type="InterPro" id="IPR011664">
    <property type="entry name" value="Abi_system_AbiD/AbiF-like"/>
</dbReference>
<organism evidence="1 2">
    <name type="scientific">Chitinophaga dinghuensis</name>
    <dbReference type="NCBI Taxonomy" id="1539050"/>
    <lineage>
        <taxon>Bacteria</taxon>
        <taxon>Pseudomonadati</taxon>
        <taxon>Bacteroidota</taxon>
        <taxon>Chitinophagia</taxon>
        <taxon>Chitinophagales</taxon>
        <taxon>Chitinophagaceae</taxon>
        <taxon>Chitinophaga</taxon>
    </lineage>
</organism>
<proteinExistence type="predicted"/>
<keyword evidence="2" id="KW-1185">Reference proteome</keyword>
<evidence type="ECO:0000313" key="2">
    <source>
        <dbReference type="Proteomes" id="UP000249819"/>
    </source>
</evidence>